<keyword evidence="2" id="KW-1185">Reference proteome</keyword>
<proteinExistence type="predicted"/>
<accession>A0A2P6PDT1</accession>
<gene>
    <name evidence="1" type="ORF">RchiOBHm_Chr7g0224151</name>
</gene>
<name>A0A2P6PDT1_ROSCH</name>
<protein>
    <submittedName>
        <fullName evidence="1">Uncharacterized protein</fullName>
    </submittedName>
</protein>
<reference evidence="1 2" key="1">
    <citation type="journal article" date="2018" name="Nat. Genet.">
        <title>The Rosa genome provides new insights in the design of modern roses.</title>
        <authorList>
            <person name="Bendahmane M."/>
        </authorList>
    </citation>
    <scope>NUCLEOTIDE SEQUENCE [LARGE SCALE GENOMIC DNA]</scope>
    <source>
        <strain evidence="2">cv. Old Blush</strain>
    </source>
</reference>
<organism evidence="1 2">
    <name type="scientific">Rosa chinensis</name>
    <name type="common">China rose</name>
    <dbReference type="NCBI Taxonomy" id="74649"/>
    <lineage>
        <taxon>Eukaryota</taxon>
        <taxon>Viridiplantae</taxon>
        <taxon>Streptophyta</taxon>
        <taxon>Embryophyta</taxon>
        <taxon>Tracheophyta</taxon>
        <taxon>Spermatophyta</taxon>
        <taxon>Magnoliopsida</taxon>
        <taxon>eudicotyledons</taxon>
        <taxon>Gunneridae</taxon>
        <taxon>Pentapetalae</taxon>
        <taxon>rosids</taxon>
        <taxon>fabids</taxon>
        <taxon>Rosales</taxon>
        <taxon>Rosaceae</taxon>
        <taxon>Rosoideae</taxon>
        <taxon>Rosoideae incertae sedis</taxon>
        <taxon>Rosa</taxon>
    </lineage>
</organism>
<evidence type="ECO:0000313" key="1">
    <source>
        <dbReference type="EMBL" id="PRQ20070.1"/>
    </source>
</evidence>
<comment type="caution">
    <text evidence="1">The sequence shown here is derived from an EMBL/GenBank/DDBJ whole genome shotgun (WGS) entry which is preliminary data.</text>
</comment>
<sequence length="57" mass="6220">MGCGLWGIIRSSYAMQSEISETVHSVHNKLANPEDNAEGQSSTHVVQVFKSSLVIMD</sequence>
<dbReference type="Proteomes" id="UP000238479">
    <property type="component" value="Chromosome 7"/>
</dbReference>
<evidence type="ECO:0000313" key="2">
    <source>
        <dbReference type="Proteomes" id="UP000238479"/>
    </source>
</evidence>
<dbReference type="EMBL" id="PDCK01000045">
    <property type="protein sequence ID" value="PRQ20070.1"/>
    <property type="molecule type" value="Genomic_DNA"/>
</dbReference>
<dbReference type="Gramene" id="PRQ20070">
    <property type="protein sequence ID" value="PRQ20070"/>
    <property type="gene ID" value="RchiOBHm_Chr7g0224151"/>
</dbReference>
<dbReference type="AlphaFoldDB" id="A0A2P6PDT1"/>